<gene>
    <name evidence="12" type="ORF">M5X19_06015</name>
</gene>
<evidence type="ECO:0000256" key="2">
    <source>
        <dbReference type="ARBA" id="ARBA00005940"/>
    </source>
</evidence>
<dbReference type="Proteomes" id="UP001527099">
    <property type="component" value="Unassembled WGS sequence"/>
</dbReference>
<evidence type="ECO:0000256" key="5">
    <source>
        <dbReference type="ARBA" id="ARBA00022801"/>
    </source>
</evidence>
<keyword evidence="7 8" id="KW-0326">Glycosidase</keyword>
<evidence type="ECO:0000259" key="11">
    <source>
        <dbReference type="Pfam" id="PF08533"/>
    </source>
</evidence>
<evidence type="ECO:0000256" key="6">
    <source>
        <dbReference type="ARBA" id="ARBA00022833"/>
    </source>
</evidence>
<dbReference type="InterPro" id="IPR013529">
    <property type="entry name" value="Glyco_hydro_42_N"/>
</dbReference>
<dbReference type="Gene3D" id="3.40.50.880">
    <property type="match status" value="1"/>
</dbReference>
<evidence type="ECO:0000256" key="7">
    <source>
        <dbReference type="ARBA" id="ARBA00023295"/>
    </source>
</evidence>
<evidence type="ECO:0000256" key="3">
    <source>
        <dbReference type="ARBA" id="ARBA00012756"/>
    </source>
</evidence>
<dbReference type="InterPro" id="IPR029062">
    <property type="entry name" value="Class_I_gatase-like"/>
</dbReference>
<dbReference type="SUPFAM" id="SSF51445">
    <property type="entry name" value="(Trans)glycosidases"/>
    <property type="match status" value="1"/>
</dbReference>
<dbReference type="CDD" id="cd03143">
    <property type="entry name" value="A4_beta-galactosidase_middle_domain"/>
    <property type="match status" value="1"/>
</dbReference>
<evidence type="ECO:0000256" key="8">
    <source>
        <dbReference type="PIRNR" id="PIRNR001084"/>
    </source>
</evidence>
<dbReference type="Gene3D" id="3.20.20.80">
    <property type="entry name" value="Glycosidases"/>
    <property type="match status" value="1"/>
</dbReference>
<keyword evidence="6" id="KW-0862">Zinc</keyword>
<dbReference type="Pfam" id="PF08532">
    <property type="entry name" value="Glyco_hydro_42M"/>
    <property type="match status" value="1"/>
</dbReference>
<dbReference type="PANTHER" id="PTHR36447">
    <property type="entry name" value="BETA-GALACTOSIDASE GANA"/>
    <property type="match status" value="1"/>
</dbReference>
<evidence type="ECO:0000256" key="4">
    <source>
        <dbReference type="ARBA" id="ARBA00022723"/>
    </source>
</evidence>
<dbReference type="InterPro" id="IPR013738">
    <property type="entry name" value="Beta_galactosidase_Trimer"/>
</dbReference>
<dbReference type="EC" id="3.2.1.23" evidence="3 8"/>
<dbReference type="RefSeq" id="WP_029196873.1">
    <property type="nucleotide sequence ID" value="NZ_JAMDMW010000098.1"/>
</dbReference>
<evidence type="ECO:0000313" key="12">
    <source>
        <dbReference type="EMBL" id="MCY9692469.1"/>
    </source>
</evidence>
<evidence type="ECO:0000259" key="9">
    <source>
        <dbReference type="Pfam" id="PF02449"/>
    </source>
</evidence>
<comment type="caution">
    <text evidence="12">The sequence shown here is derived from an EMBL/GenBank/DDBJ whole genome shotgun (WGS) entry which is preliminary data.</text>
</comment>
<dbReference type="Pfam" id="PF08533">
    <property type="entry name" value="Glyco_hydro_42C"/>
    <property type="match status" value="1"/>
</dbReference>
<feature type="domain" description="Glycoside hydrolase family 42 N-terminal" evidence="9">
    <location>
        <begin position="11"/>
        <end position="375"/>
    </location>
</feature>
<dbReference type="SUPFAM" id="SSF52317">
    <property type="entry name" value="Class I glutamine amidotransferase-like"/>
    <property type="match status" value="1"/>
</dbReference>
<dbReference type="PIRSF" id="PIRSF001084">
    <property type="entry name" value="B-galactosidase"/>
    <property type="match status" value="1"/>
</dbReference>
<organism evidence="12 13">
    <name type="scientific">Paenibacillus alginolyticus</name>
    <dbReference type="NCBI Taxonomy" id="59839"/>
    <lineage>
        <taxon>Bacteria</taxon>
        <taxon>Bacillati</taxon>
        <taxon>Bacillota</taxon>
        <taxon>Bacilli</taxon>
        <taxon>Bacillales</taxon>
        <taxon>Paenibacillaceae</taxon>
        <taxon>Paenibacillus</taxon>
    </lineage>
</organism>
<keyword evidence="13" id="KW-1185">Reference proteome</keyword>
<evidence type="ECO:0000256" key="1">
    <source>
        <dbReference type="ARBA" id="ARBA00001412"/>
    </source>
</evidence>
<comment type="catalytic activity">
    <reaction evidence="1 8">
        <text>Hydrolysis of terminal non-reducing beta-D-galactose residues in beta-D-galactosides.</text>
        <dbReference type="EC" id="3.2.1.23"/>
    </reaction>
</comment>
<feature type="domain" description="Beta-galactosidase trimerisation" evidence="10">
    <location>
        <begin position="388"/>
        <end position="593"/>
    </location>
</feature>
<evidence type="ECO:0000259" key="10">
    <source>
        <dbReference type="Pfam" id="PF08532"/>
    </source>
</evidence>
<keyword evidence="5 8" id="KW-0378">Hydrolase</keyword>
<reference evidence="12 13" key="1">
    <citation type="submission" date="2022-05" db="EMBL/GenBank/DDBJ databases">
        <title>Genome Sequencing of Bee-Associated Microbes.</title>
        <authorList>
            <person name="Dunlap C."/>
        </authorList>
    </citation>
    <scope>NUCLEOTIDE SEQUENCE [LARGE SCALE GENOMIC DNA]</scope>
    <source>
        <strain evidence="12 13">NRRL B-14421</strain>
    </source>
</reference>
<accession>A0ABT4G8J7</accession>
<dbReference type="InterPro" id="IPR003476">
    <property type="entry name" value="Glyco_hydro_42"/>
</dbReference>
<dbReference type="PANTHER" id="PTHR36447:SF2">
    <property type="entry name" value="BETA-GALACTOSIDASE YESZ"/>
    <property type="match status" value="1"/>
</dbReference>
<evidence type="ECO:0000313" key="13">
    <source>
        <dbReference type="Proteomes" id="UP001527099"/>
    </source>
</evidence>
<comment type="similarity">
    <text evidence="2 8">Belongs to the glycosyl hydrolase 42 family.</text>
</comment>
<dbReference type="InterPro" id="IPR017853">
    <property type="entry name" value="GH"/>
</dbReference>
<feature type="domain" description="Beta-galactosidase C-terminal" evidence="11">
    <location>
        <begin position="603"/>
        <end position="657"/>
    </location>
</feature>
<keyword evidence="4" id="KW-0479">Metal-binding</keyword>
<dbReference type="Pfam" id="PF02449">
    <property type="entry name" value="Glyco_hydro_42"/>
    <property type="match status" value="1"/>
</dbReference>
<proteinExistence type="inferred from homology"/>
<dbReference type="EMBL" id="JAMDMX010000014">
    <property type="protein sequence ID" value="MCY9692469.1"/>
    <property type="molecule type" value="Genomic_DNA"/>
</dbReference>
<dbReference type="InterPro" id="IPR013739">
    <property type="entry name" value="Beta_galactosidase_C"/>
</dbReference>
<sequence>MERKLYHGTAYYPELWDERTMEEDIRYMKEAGINVVRMGEFAWAKMEPEQDKIDLSFFAAIIRKLYENGIQTIMCTPTPTPPIWLSHNHPERMFVDAEGRTMSHGARQHACTNHPFYRERSRMVIEALAKAVGRLPGVIGWQTDNEFKCHVAECYCETCKGLWHEWLRARYGTIEKLNEAWGTQIWSQLYQSFKQVPQPVRTPFLHNSSLSTMYRMFSRDKIAEFQDKQLAVIRRYSDAPITHNDAIGFQSNHERMFANLDFASFDGYPNTDQYMILLMNYDLWRNVKPGVPFWVMETSTSHNGHLQGYQKTHKNGFLTAEAVAAYALGAQGFSYWLWRQQRTGCEQPHGAVLSAWGKPTVGYQNVQRTEQARKEIEPLILSTKPVQAELAITWSDSAKVFFQTESLENLTYQSLIVDWYTMVAETGLHRDLLFENADLDGHKVLMSPFMPYMSDAYLERAKAFVEEGGIWIVGPMSGGRTEEHTVHMDAGLGKLDELAGVETLYTFPVTDTGTVGHAFGEAAGLSLWSALFEAKGATVIGTVEGGAAPETTFLTEKRVGKGKIVMLGSMPEGEQGRTLLRKLVNRYAEEAGVTVRSEASVGTAVAPRISADGSLYWFVINMDGNGGCVILPRQGVDALMGEPVPAGRLEVGPYSYRAIKFISTHTMY</sequence>
<name>A0ABT4G8J7_9BACL</name>
<protein>
    <recommendedName>
        <fullName evidence="3 8">Beta-galactosidase</fullName>
        <shortName evidence="8">Beta-gal</shortName>
        <ecNumber evidence="3 8">3.2.1.23</ecNumber>
    </recommendedName>
</protein>